<proteinExistence type="predicted"/>
<gene>
    <name evidence="1" type="ORF">N7G274_003821</name>
</gene>
<protein>
    <submittedName>
        <fullName evidence="1">Uncharacterized protein</fullName>
    </submittedName>
</protein>
<name>A0ABR4ACD4_9LECA</name>
<reference evidence="1 2" key="1">
    <citation type="submission" date="2024-09" db="EMBL/GenBank/DDBJ databases">
        <title>Rethinking Asexuality: The Enigmatic Case of Functional Sexual Genes in Lepraria (Stereocaulaceae).</title>
        <authorList>
            <person name="Doellman M."/>
            <person name="Sun Y."/>
            <person name="Barcenas-Pena A."/>
            <person name="Lumbsch H.T."/>
            <person name="Grewe F."/>
        </authorList>
    </citation>
    <scope>NUCLEOTIDE SEQUENCE [LARGE SCALE GENOMIC DNA]</scope>
    <source>
        <strain evidence="1 2">Mercado 3170</strain>
    </source>
</reference>
<evidence type="ECO:0000313" key="1">
    <source>
        <dbReference type="EMBL" id="KAL2043514.1"/>
    </source>
</evidence>
<accession>A0ABR4ACD4</accession>
<evidence type="ECO:0000313" key="2">
    <source>
        <dbReference type="Proteomes" id="UP001590950"/>
    </source>
</evidence>
<keyword evidence="2" id="KW-1185">Reference proteome</keyword>
<dbReference type="EMBL" id="JBEFKJ010000011">
    <property type="protein sequence ID" value="KAL2043514.1"/>
    <property type="molecule type" value="Genomic_DNA"/>
</dbReference>
<organism evidence="1 2">
    <name type="scientific">Stereocaulon virgatum</name>
    <dbReference type="NCBI Taxonomy" id="373712"/>
    <lineage>
        <taxon>Eukaryota</taxon>
        <taxon>Fungi</taxon>
        <taxon>Dikarya</taxon>
        <taxon>Ascomycota</taxon>
        <taxon>Pezizomycotina</taxon>
        <taxon>Lecanoromycetes</taxon>
        <taxon>OSLEUM clade</taxon>
        <taxon>Lecanoromycetidae</taxon>
        <taxon>Lecanorales</taxon>
        <taxon>Lecanorineae</taxon>
        <taxon>Stereocaulaceae</taxon>
        <taxon>Stereocaulon</taxon>
    </lineage>
</organism>
<comment type="caution">
    <text evidence="1">The sequence shown here is derived from an EMBL/GenBank/DDBJ whole genome shotgun (WGS) entry which is preliminary data.</text>
</comment>
<sequence>MANLSQNDRNIIAEHPLDTWLDHLQDPLRKAEQSYKPGSLSHDSIASISDQGPQKVISRVLGTLLVHEVALNLRSKIGSDNVASDLSELFIRVQRGRYNYEHYRALSRLVIKKGLPTSTFGTPSSTLSSPFLERPLRQAFLLPSMALPSRFHPPRSKALSKLENWWKHGSLKR</sequence>
<dbReference type="Proteomes" id="UP001590950">
    <property type="component" value="Unassembled WGS sequence"/>
</dbReference>